<name>A0A6L5GQA3_9FIRM</name>
<dbReference type="AlphaFoldDB" id="A0A6L5GQA3"/>
<dbReference type="InterPro" id="IPR001268">
    <property type="entry name" value="NADH_UbQ_OxRdtase_30kDa_su"/>
</dbReference>
<gene>
    <name evidence="2" type="ORF">FRC53_02235</name>
</gene>
<accession>A0A6L5GQA3</accession>
<comment type="caution">
    <text evidence="2">The sequence shown here is derived from an EMBL/GenBank/DDBJ whole genome shotgun (WGS) entry which is preliminary data.</text>
</comment>
<dbReference type="InterPro" id="IPR037232">
    <property type="entry name" value="NADH_quin_OxRdtase_su_C/D-like"/>
</dbReference>
<feature type="domain" description="NADH:ubiquinone oxidoreductase 30kDa subunit" evidence="1">
    <location>
        <begin position="30"/>
        <end position="99"/>
    </location>
</feature>
<keyword evidence="3" id="KW-1185">Reference proteome</keyword>
<reference evidence="2" key="1">
    <citation type="journal article" date="2020" name="Appl. Environ. Microbiol.">
        <title>Medium-Chain Fatty Acid Synthesis by 'Candidatus Weimeria bifida' gen. nov., sp. nov., and 'Candidatus Pseudoramibacter fermentans' sp. nov.</title>
        <authorList>
            <person name="Scarborough M.J."/>
            <person name="Myers K.S."/>
            <person name="Donohue T.J."/>
            <person name="Noguera D.R."/>
        </authorList>
    </citation>
    <scope>NUCLEOTIDE SEQUENCE</scope>
    <source>
        <strain evidence="2">EUB1.1</strain>
    </source>
</reference>
<evidence type="ECO:0000313" key="3">
    <source>
        <dbReference type="Proteomes" id="UP000473648"/>
    </source>
</evidence>
<sequence>MAVIIKKEPEQKTITIAELLPEVIAIRKRGMRVCQICAAWVNEQFELSYTFANDGNYLLLTLRVVIDKDVEVPSITPIYPSAVFYENEMKELFGVKVENISMDYKDKFYRIEEKTPFGPESEDE</sequence>
<proteinExistence type="predicted"/>
<dbReference type="SUPFAM" id="SSF143243">
    <property type="entry name" value="Nqo5-like"/>
    <property type="match status" value="1"/>
</dbReference>
<dbReference type="Proteomes" id="UP000473648">
    <property type="component" value="Unassembled WGS sequence"/>
</dbReference>
<dbReference type="GO" id="GO:0008137">
    <property type="term" value="F:NADH dehydrogenase (ubiquinone) activity"/>
    <property type="evidence" value="ECO:0007669"/>
    <property type="project" value="InterPro"/>
</dbReference>
<dbReference type="Pfam" id="PF00329">
    <property type="entry name" value="Complex1_30kDa"/>
    <property type="match status" value="1"/>
</dbReference>
<dbReference type="Gene3D" id="3.30.460.80">
    <property type="entry name" value="NADH:ubiquinone oxidoreductase, 30kDa subunit"/>
    <property type="match status" value="1"/>
</dbReference>
<protein>
    <submittedName>
        <fullName evidence="2">NADH-quinone oxidoreductase subunit C</fullName>
    </submittedName>
</protein>
<evidence type="ECO:0000313" key="2">
    <source>
        <dbReference type="EMBL" id="MQM72252.1"/>
    </source>
</evidence>
<organism evidence="2 3">
    <name type="scientific">Candidatus Pseudoramibacter fermentans</name>
    <dbReference type="NCBI Taxonomy" id="2594427"/>
    <lineage>
        <taxon>Bacteria</taxon>
        <taxon>Bacillati</taxon>
        <taxon>Bacillota</taxon>
        <taxon>Clostridia</taxon>
        <taxon>Eubacteriales</taxon>
        <taxon>Eubacteriaceae</taxon>
        <taxon>Pseudoramibacter</taxon>
    </lineage>
</organism>
<evidence type="ECO:0000259" key="1">
    <source>
        <dbReference type="Pfam" id="PF00329"/>
    </source>
</evidence>
<dbReference type="EMBL" id="VOGB01000004">
    <property type="protein sequence ID" value="MQM72252.1"/>
    <property type="molecule type" value="Genomic_DNA"/>
</dbReference>